<proteinExistence type="predicted"/>
<organism evidence="2 3">
    <name type="scientific">Aquarana catesbeiana</name>
    <name type="common">American bullfrog</name>
    <name type="synonym">Rana catesbeiana</name>
    <dbReference type="NCBI Taxonomy" id="8400"/>
    <lineage>
        <taxon>Eukaryota</taxon>
        <taxon>Metazoa</taxon>
        <taxon>Chordata</taxon>
        <taxon>Craniata</taxon>
        <taxon>Vertebrata</taxon>
        <taxon>Euteleostomi</taxon>
        <taxon>Amphibia</taxon>
        <taxon>Batrachia</taxon>
        <taxon>Anura</taxon>
        <taxon>Neobatrachia</taxon>
        <taxon>Ranoidea</taxon>
        <taxon>Ranidae</taxon>
        <taxon>Aquarana</taxon>
    </lineage>
</organism>
<accession>A0A2G9QH59</accession>
<dbReference type="Gene3D" id="3.40.30.10">
    <property type="entry name" value="Glutaredoxin"/>
    <property type="match status" value="1"/>
</dbReference>
<gene>
    <name evidence="2" type="ORF">AB205_0067560</name>
</gene>
<evidence type="ECO:0000259" key="1">
    <source>
        <dbReference type="PROSITE" id="PS50404"/>
    </source>
</evidence>
<evidence type="ECO:0000313" key="3">
    <source>
        <dbReference type="Proteomes" id="UP000228934"/>
    </source>
</evidence>
<dbReference type="Proteomes" id="UP000228934">
    <property type="component" value="Unassembled WGS sequence"/>
</dbReference>
<name>A0A2G9QH59_AQUCT</name>
<feature type="domain" description="GST N-terminal" evidence="1">
    <location>
        <begin position="3"/>
        <end position="87"/>
    </location>
</feature>
<reference evidence="3" key="1">
    <citation type="journal article" date="2017" name="Nat. Commun.">
        <title>The North American bullfrog draft genome provides insight into hormonal regulation of long noncoding RNA.</title>
        <authorList>
            <person name="Hammond S.A."/>
            <person name="Warren R.L."/>
            <person name="Vandervalk B.P."/>
            <person name="Kucuk E."/>
            <person name="Khan H."/>
            <person name="Gibb E.A."/>
            <person name="Pandoh P."/>
            <person name="Kirk H."/>
            <person name="Zhao Y."/>
            <person name="Jones M."/>
            <person name="Mungall A.J."/>
            <person name="Coope R."/>
            <person name="Pleasance S."/>
            <person name="Moore R.A."/>
            <person name="Holt R.A."/>
            <person name="Round J.M."/>
            <person name="Ohora S."/>
            <person name="Walle B.V."/>
            <person name="Veldhoen N."/>
            <person name="Helbing C.C."/>
            <person name="Birol I."/>
        </authorList>
    </citation>
    <scope>NUCLEOTIDE SEQUENCE [LARGE SCALE GENOMIC DNA]</scope>
</reference>
<keyword evidence="3" id="KW-1185">Reference proteome</keyword>
<dbReference type="OrthoDB" id="9950719at2759"/>
<dbReference type="EMBL" id="KV998804">
    <property type="protein sequence ID" value="PIO14845.1"/>
    <property type="molecule type" value="Genomic_DNA"/>
</dbReference>
<dbReference type="InterPro" id="IPR004045">
    <property type="entry name" value="Glutathione_S-Trfase_N"/>
</dbReference>
<evidence type="ECO:0000313" key="2">
    <source>
        <dbReference type="EMBL" id="PIO14845.1"/>
    </source>
</evidence>
<protein>
    <recommendedName>
        <fullName evidence="1">GST N-terminal domain-containing protein</fullName>
    </recommendedName>
</protein>
<dbReference type="AlphaFoldDB" id="A0A2G9QH59"/>
<sequence length="87" mass="9848">MSDKPVLYYFNGRGKMESIRWALAAVGVEGAHDVGTPADLRIGCRVQPPSLPFEEKLYDTKEEYEKLLKSTYLLFFVLSMFAQTILG</sequence>
<dbReference type="PROSITE" id="PS50404">
    <property type="entry name" value="GST_NTER"/>
    <property type="match status" value="1"/>
</dbReference>